<dbReference type="Proteomes" id="UP000637299">
    <property type="component" value="Unassembled WGS sequence"/>
</dbReference>
<dbReference type="PROSITE" id="PS51257">
    <property type="entry name" value="PROKAR_LIPOPROTEIN"/>
    <property type="match status" value="1"/>
</dbReference>
<feature type="compositionally biased region" description="Basic and acidic residues" evidence="1">
    <location>
        <begin position="49"/>
        <end position="65"/>
    </location>
</feature>
<gene>
    <name evidence="2" type="ORF">IC610_03700</name>
</gene>
<feature type="region of interest" description="Disordered" evidence="1">
    <location>
        <begin position="21"/>
        <end position="65"/>
    </location>
</feature>
<evidence type="ECO:0000313" key="3">
    <source>
        <dbReference type="Proteomes" id="UP000637299"/>
    </source>
</evidence>
<comment type="caution">
    <text evidence="2">The sequence shown here is derived from an EMBL/GenBank/DDBJ whole genome shotgun (WGS) entry which is preliminary data.</text>
</comment>
<keyword evidence="3" id="KW-1185">Reference proteome</keyword>
<feature type="compositionally biased region" description="Basic and acidic residues" evidence="1">
    <location>
        <begin position="27"/>
        <end position="39"/>
    </location>
</feature>
<name>A0ABR8Z8D2_9FLAO</name>
<protein>
    <recommendedName>
        <fullName evidence="4">Lipoprotein</fullName>
    </recommendedName>
</protein>
<evidence type="ECO:0000313" key="2">
    <source>
        <dbReference type="EMBL" id="MBD8081526.1"/>
    </source>
</evidence>
<dbReference type="RefSeq" id="WP_128414284.1">
    <property type="nucleotide sequence ID" value="NZ_JACYFS010000001.1"/>
</dbReference>
<organism evidence="2 3">
    <name type="scientific">Chryseobacterium caseinilyticum</name>
    <dbReference type="NCBI Taxonomy" id="2771428"/>
    <lineage>
        <taxon>Bacteria</taxon>
        <taxon>Pseudomonadati</taxon>
        <taxon>Bacteroidota</taxon>
        <taxon>Flavobacteriia</taxon>
        <taxon>Flavobacteriales</taxon>
        <taxon>Weeksellaceae</taxon>
        <taxon>Chryseobacterium group</taxon>
        <taxon>Chryseobacterium</taxon>
    </lineage>
</organism>
<proteinExistence type="predicted"/>
<sequence>MKNSSKIYSVFTLAFMLAACHPPPRPPRPEPPRRPERPRPPHGMNQQKATEKIAFSEKIKISKEI</sequence>
<accession>A0ABR8Z8D2</accession>
<evidence type="ECO:0008006" key="4">
    <source>
        <dbReference type="Google" id="ProtNLM"/>
    </source>
</evidence>
<evidence type="ECO:0000256" key="1">
    <source>
        <dbReference type="SAM" id="MobiDB-lite"/>
    </source>
</evidence>
<dbReference type="EMBL" id="JACYFS010000001">
    <property type="protein sequence ID" value="MBD8081526.1"/>
    <property type="molecule type" value="Genomic_DNA"/>
</dbReference>
<reference evidence="2 3" key="1">
    <citation type="submission" date="2020-09" db="EMBL/GenBank/DDBJ databases">
        <title>Genome seq and assembly of Chryseobacterium sp.</title>
        <authorList>
            <person name="Chhetri G."/>
        </authorList>
    </citation>
    <scope>NUCLEOTIDE SEQUENCE [LARGE SCALE GENOMIC DNA]</scope>
    <source>
        <strain evidence="2 3">GCR10</strain>
    </source>
</reference>